<keyword evidence="2" id="KW-1185">Reference proteome</keyword>
<evidence type="ECO:0000313" key="2">
    <source>
        <dbReference type="Proteomes" id="UP000014500"/>
    </source>
</evidence>
<dbReference type="EnsemblMetazoa" id="SMAR014269-RA">
    <property type="protein sequence ID" value="SMAR014269-PA"/>
    <property type="gene ID" value="SMAR014269"/>
</dbReference>
<accession>T1JK89</accession>
<sequence>MVPKRKRNWCWAGKRSCGGTLSMRLPDYGHALRPLRSGFGGIGSLEDTRNAAEEHRCRMLIRAIDAQPYFD</sequence>
<dbReference type="HOGENOM" id="CLU_2743242_0_0_1"/>
<dbReference type="EMBL" id="JH431527">
    <property type="status" value="NOT_ANNOTATED_CDS"/>
    <property type="molecule type" value="Genomic_DNA"/>
</dbReference>
<dbReference type="AlphaFoldDB" id="T1JK89"/>
<dbReference type="Proteomes" id="UP000014500">
    <property type="component" value="Unassembled WGS sequence"/>
</dbReference>
<reference evidence="1" key="2">
    <citation type="submission" date="2015-02" db="UniProtKB">
        <authorList>
            <consortium name="EnsemblMetazoa"/>
        </authorList>
    </citation>
    <scope>IDENTIFICATION</scope>
</reference>
<name>T1JK89_STRMM</name>
<proteinExistence type="predicted"/>
<evidence type="ECO:0000313" key="1">
    <source>
        <dbReference type="EnsemblMetazoa" id="SMAR014269-PA"/>
    </source>
</evidence>
<protein>
    <submittedName>
        <fullName evidence="1">Uncharacterized protein</fullName>
    </submittedName>
</protein>
<organism evidence="1 2">
    <name type="scientific">Strigamia maritima</name>
    <name type="common">European centipede</name>
    <name type="synonym">Geophilus maritimus</name>
    <dbReference type="NCBI Taxonomy" id="126957"/>
    <lineage>
        <taxon>Eukaryota</taxon>
        <taxon>Metazoa</taxon>
        <taxon>Ecdysozoa</taxon>
        <taxon>Arthropoda</taxon>
        <taxon>Myriapoda</taxon>
        <taxon>Chilopoda</taxon>
        <taxon>Pleurostigmophora</taxon>
        <taxon>Geophilomorpha</taxon>
        <taxon>Linotaeniidae</taxon>
        <taxon>Strigamia</taxon>
    </lineage>
</organism>
<reference evidence="2" key="1">
    <citation type="submission" date="2011-05" db="EMBL/GenBank/DDBJ databases">
        <authorList>
            <person name="Richards S.R."/>
            <person name="Qu J."/>
            <person name="Jiang H."/>
            <person name="Jhangiani S.N."/>
            <person name="Agravi P."/>
            <person name="Goodspeed R."/>
            <person name="Gross S."/>
            <person name="Mandapat C."/>
            <person name="Jackson L."/>
            <person name="Mathew T."/>
            <person name="Pu L."/>
            <person name="Thornton R."/>
            <person name="Saada N."/>
            <person name="Wilczek-Boney K.B."/>
            <person name="Lee S."/>
            <person name="Kovar C."/>
            <person name="Wu Y."/>
            <person name="Scherer S.E."/>
            <person name="Worley K.C."/>
            <person name="Muzny D.M."/>
            <person name="Gibbs R."/>
        </authorList>
    </citation>
    <scope>NUCLEOTIDE SEQUENCE</scope>
    <source>
        <strain evidence="2">Brora</strain>
    </source>
</reference>